<comment type="similarity">
    <text evidence="2">Belongs to the amino acid-polyamine-organocation (APC) superfamily. Spore germination protein (SGP) (TC 2.A.3.9) family.</text>
</comment>
<evidence type="ECO:0000313" key="8">
    <source>
        <dbReference type="EMBL" id="BAU25970.1"/>
    </source>
</evidence>
<keyword evidence="7" id="KW-0472">Membrane</keyword>
<evidence type="ECO:0000256" key="2">
    <source>
        <dbReference type="ARBA" id="ARBA00007998"/>
    </source>
</evidence>
<evidence type="ECO:0000256" key="5">
    <source>
        <dbReference type="ARBA" id="ARBA00022692"/>
    </source>
</evidence>
<dbReference type="RefSeq" id="WP_157737755.1">
    <property type="nucleotide sequence ID" value="NZ_AP017312.1"/>
</dbReference>
<reference evidence="8 9" key="1">
    <citation type="submission" date="2015-12" db="EMBL/GenBank/DDBJ databases">
        <title>Genome sequence of Aneurinibacillus soli.</title>
        <authorList>
            <person name="Lee J.S."/>
            <person name="Lee K.C."/>
            <person name="Kim K.K."/>
            <person name="Lee B.W."/>
        </authorList>
    </citation>
    <scope>NUCLEOTIDE SEQUENCE [LARGE SCALE GENOMIC DNA]</scope>
    <source>
        <strain evidence="8 9">CB4</strain>
    </source>
</reference>
<keyword evidence="9" id="KW-1185">Reference proteome</keyword>
<evidence type="ECO:0000256" key="4">
    <source>
        <dbReference type="ARBA" id="ARBA00022544"/>
    </source>
</evidence>
<dbReference type="AlphaFoldDB" id="A0A0U5AUU8"/>
<comment type="subcellular location">
    <subcellularLocation>
        <location evidence="1">Membrane</location>
        <topology evidence="1">Multi-pass membrane protein</topology>
    </subcellularLocation>
</comment>
<name>A0A0U5AUU8_9BACL</name>
<evidence type="ECO:0000256" key="6">
    <source>
        <dbReference type="ARBA" id="ARBA00022989"/>
    </source>
</evidence>
<dbReference type="InterPro" id="IPR004761">
    <property type="entry name" value="Spore_GerAB"/>
</dbReference>
<evidence type="ECO:0000256" key="3">
    <source>
        <dbReference type="ARBA" id="ARBA00022448"/>
    </source>
</evidence>
<evidence type="ECO:0000256" key="7">
    <source>
        <dbReference type="ARBA" id="ARBA00023136"/>
    </source>
</evidence>
<dbReference type="EMBL" id="AP017312">
    <property type="protein sequence ID" value="BAU25970.1"/>
    <property type="molecule type" value="Genomic_DNA"/>
</dbReference>
<dbReference type="NCBIfam" id="TIGR00912">
    <property type="entry name" value="2A0309"/>
    <property type="match status" value="1"/>
</dbReference>
<protein>
    <submittedName>
        <fullName evidence="8">Spore germination protein</fullName>
    </submittedName>
</protein>
<evidence type="ECO:0000313" key="9">
    <source>
        <dbReference type="Proteomes" id="UP000217696"/>
    </source>
</evidence>
<dbReference type="PANTHER" id="PTHR34975:SF2">
    <property type="entry name" value="SPORE GERMINATION PROTEIN A2"/>
    <property type="match status" value="1"/>
</dbReference>
<dbReference type="KEGG" id="asoc:CB4_00021"/>
<gene>
    <name evidence="8" type="ORF">CB4_00021</name>
</gene>
<keyword evidence="3" id="KW-0813">Transport</keyword>
<keyword evidence="4" id="KW-0309">Germination</keyword>
<dbReference type="Proteomes" id="UP000217696">
    <property type="component" value="Chromosome"/>
</dbReference>
<dbReference type="GO" id="GO:0016020">
    <property type="term" value="C:membrane"/>
    <property type="evidence" value="ECO:0007669"/>
    <property type="project" value="UniProtKB-SubCell"/>
</dbReference>
<evidence type="ECO:0000256" key="1">
    <source>
        <dbReference type="ARBA" id="ARBA00004141"/>
    </source>
</evidence>
<organism evidence="8 9">
    <name type="scientific">Aneurinibacillus soli</name>
    <dbReference type="NCBI Taxonomy" id="1500254"/>
    <lineage>
        <taxon>Bacteria</taxon>
        <taxon>Bacillati</taxon>
        <taxon>Bacillota</taxon>
        <taxon>Bacilli</taxon>
        <taxon>Bacillales</taxon>
        <taxon>Paenibacillaceae</taxon>
        <taxon>Aneurinibacillus group</taxon>
        <taxon>Aneurinibacillus</taxon>
    </lineage>
</organism>
<dbReference type="GO" id="GO:0009847">
    <property type="term" value="P:spore germination"/>
    <property type="evidence" value="ECO:0007669"/>
    <property type="project" value="InterPro"/>
</dbReference>
<keyword evidence="5" id="KW-0812">Transmembrane</keyword>
<sequence length="360" mass="40394">MEKAGITLFQAMMIIMTASGLMNHVIVIPILLEVSGRDSWISVCLTCVACLLWIPVLYFIMKKTNQQHILEWLKQKYGRFFSGFLLLVSILYLFLISGITLKETIMWTKVSYLPATPTFVLALTFALLCFYNSYCGIKSIAVTTGILLPVIVVLGFFVATANISNKDYSLLKPWLEYGFHPVISGMAYVGSGLVELILLIFIQHHIRATVTFTSLTVITLILTGLTLGPTMAGIAEFGAHQAASQRYPAFEEWRLVSIGRYIEHLDFLSIYQWLSGAFIRISLASFMIIDTLKISDKKKKIWSLVLIYIAVFGFTISPISDMKFYMFLRDLFLPVSLVIMLMISFILAGFAAFTGEKKGG</sequence>
<dbReference type="Pfam" id="PF03845">
    <property type="entry name" value="Spore_permease"/>
    <property type="match status" value="1"/>
</dbReference>
<accession>A0A0U5AUU8</accession>
<proteinExistence type="inferred from homology"/>
<dbReference type="PANTHER" id="PTHR34975">
    <property type="entry name" value="SPORE GERMINATION PROTEIN A2"/>
    <property type="match status" value="1"/>
</dbReference>
<keyword evidence="6" id="KW-1133">Transmembrane helix</keyword>